<dbReference type="KEGG" id="spal:FM071_07800"/>
<proteinExistence type="inferred from homology"/>
<protein>
    <submittedName>
        <fullName evidence="2">DUF190 domain-containing protein</fullName>
    </submittedName>
</protein>
<evidence type="ECO:0000313" key="3">
    <source>
        <dbReference type="Proteomes" id="UP000593580"/>
    </source>
</evidence>
<dbReference type="Pfam" id="PF02641">
    <property type="entry name" value="DUF190"/>
    <property type="match status" value="1"/>
</dbReference>
<reference evidence="2 3" key="1">
    <citation type="submission" date="2019-07" db="EMBL/GenBank/DDBJ databases">
        <title>Sulfurimonas paralvinellae sp. nov., a novel mesophilic, hydrogen- and sulfur-oxidizing chemolithoautotroph within the Epsilonproteo- bacteria isolated from a deep-sea hydrothermal vent polychaete nest, reclassification of Thiomicrospira denitrificans as Sulfurimonas denitrificans comb. nov. and emended description of the genus Sulfurimonas.</title>
        <authorList>
            <person name="Wang S."/>
            <person name="Jiang L."/>
            <person name="Shao Z."/>
        </authorList>
    </citation>
    <scope>NUCLEOTIDE SEQUENCE [LARGE SCALE GENOMIC DNA]</scope>
    <source>
        <strain evidence="2 3">GO25</strain>
    </source>
</reference>
<gene>
    <name evidence="2" type="ORF">FM071_07800</name>
</gene>
<accession>A0A7M1B989</accession>
<dbReference type="Proteomes" id="UP000593580">
    <property type="component" value="Chromosome"/>
</dbReference>
<comment type="similarity">
    <text evidence="1">Belongs to the UPF0166 family.</text>
</comment>
<sequence length="118" mass="13721">MKRYLGHKKILRIYIDTIDKYNGNPLWEMILKEVKKEQLSGATVIKAIAGLGAFTEMRSFKVWALAQELPLVIEIIDDEEKIRPFIEHIDTMIDNGLVTITDTEVIKYKHENFNTEVE</sequence>
<name>A0A7M1B989_9BACT</name>
<evidence type="ECO:0000256" key="1">
    <source>
        <dbReference type="ARBA" id="ARBA00010554"/>
    </source>
</evidence>
<organism evidence="2 3">
    <name type="scientific">Sulfurimonas paralvinellae</name>
    <dbReference type="NCBI Taxonomy" id="317658"/>
    <lineage>
        <taxon>Bacteria</taxon>
        <taxon>Pseudomonadati</taxon>
        <taxon>Campylobacterota</taxon>
        <taxon>Epsilonproteobacteria</taxon>
        <taxon>Campylobacterales</taxon>
        <taxon>Sulfurimonadaceae</taxon>
        <taxon>Sulfurimonas</taxon>
    </lineage>
</organism>
<dbReference type="AlphaFoldDB" id="A0A7M1B989"/>
<keyword evidence="3" id="KW-1185">Reference proteome</keyword>
<dbReference type="EMBL" id="CP041406">
    <property type="protein sequence ID" value="QOP46201.1"/>
    <property type="molecule type" value="Genomic_DNA"/>
</dbReference>
<dbReference type="InterPro" id="IPR015867">
    <property type="entry name" value="N-reg_PII/ATP_PRibTrfase_C"/>
</dbReference>
<dbReference type="RefSeq" id="WP_193110431.1">
    <property type="nucleotide sequence ID" value="NZ_CP041406.1"/>
</dbReference>
<dbReference type="PANTHER" id="PTHR35983">
    <property type="entry name" value="UPF0166 PROTEIN TM_0021"/>
    <property type="match status" value="1"/>
</dbReference>
<evidence type="ECO:0000313" key="2">
    <source>
        <dbReference type="EMBL" id="QOP46201.1"/>
    </source>
</evidence>
<dbReference type="SUPFAM" id="SSF54913">
    <property type="entry name" value="GlnB-like"/>
    <property type="match status" value="1"/>
</dbReference>
<dbReference type="InterPro" id="IPR011322">
    <property type="entry name" value="N-reg_PII-like_a/b"/>
</dbReference>
<dbReference type="Gene3D" id="3.30.70.120">
    <property type="match status" value="1"/>
</dbReference>
<dbReference type="InterPro" id="IPR003793">
    <property type="entry name" value="UPF0166"/>
</dbReference>
<dbReference type="PANTHER" id="PTHR35983:SF1">
    <property type="entry name" value="UPF0166 PROTEIN TM_0021"/>
    <property type="match status" value="1"/>
</dbReference>